<evidence type="ECO:0000313" key="1">
    <source>
        <dbReference type="EMBL" id="PNP73796.1"/>
    </source>
</evidence>
<protein>
    <recommendedName>
        <fullName evidence="3">CHAT domain-containing protein</fullName>
    </recommendedName>
</protein>
<dbReference type="Gene3D" id="1.25.40.10">
    <property type="entry name" value="Tetratricopeptide repeat domain"/>
    <property type="match status" value="1"/>
</dbReference>
<gene>
    <name evidence="1" type="ORF">FNYG_12986</name>
</gene>
<dbReference type="AlphaFoldDB" id="A0A2K0VUU2"/>
<proteinExistence type="predicted"/>
<dbReference type="EMBL" id="MTQA01000249">
    <property type="protein sequence ID" value="PNP73796.1"/>
    <property type="molecule type" value="Genomic_DNA"/>
</dbReference>
<dbReference type="Proteomes" id="UP000236664">
    <property type="component" value="Unassembled WGS sequence"/>
</dbReference>
<dbReference type="STRING" id="42673.A0A2K0VUU2"/>
<comment type="caution">
    <text evidence="1">The sequence shown here is derived from an EMBL/GenBank/DDBJ whole genome shotgun (WGS) entry which is preliminary data.</text>
</comment>
<name>A0A2K0VUU2_GIBNY</name>
<dbReference type="OrthoDB" id="9991317at2759"/>
<evidence type="ECO:0000313" key="2">
    <source>
        <dbReference type="Proteomes" id="UP000236664"/>
    </source>
</evidence>
<organism evidence="1 2">
    <name type="scientific">Gibberella nygamai</name>
    <name type="common">Bean root rot disease fungus</name>
    <name type="synonym">Fusarium nygamai</name>
    <dbReference type="NCBI Taxonomy" id="42673"/>
    <lineage>
        <taxon>Eukaryota</taxon>
        <taxon>Fungi</taxon>
        <taxon>Dikarya</taxon>
        <taxon>Ascomycota</taxon>
        <taxon>Pezizomycotina</taxon>
        <taxon>Sordariomycetes</taxon>
        <taxon>Hypocreomycetidae</taxon>
        <taxon>Hypocreales</taxon>
        <taxon>Nectriaceae</taxon>
        <taxon>Fusarium</taxon>
        <taxon>Fusarium fujikuroi species complex</taxon>
    </lineage>
</organism>
<dbReference type="InterPro" id="IPR011990">
    <property type="entry name" value="TPR-like_helical_dom_sf"/>
</dbReference>
<keyword evidence="2" id="KW-1185">Reference proteome</keyword>
<accession>A0A2K0VUU2</accession>
<evidence type="ECO:0008006" key="3">
    <source>
        <dbReference type="Google" id="ProtNLM"/>
    </source>
</evidence>
<sequence length="1175" mass="131942">MDEKLALFEEHPSRQGLKELIFDLQRLPAAEHDAVHLNKLGYCYLRLFSFTDDNKHLDMSVSKLKDAYNLSKNDWDLKPKVAMNMGDALYQRWERNKLEDDLKGCIMFRQLAVRHTPILDGSFSDRLMDLADALSAKHETRSLQADLEDAIHAQRLAMLALQDSSIPNDKSDGIDILASLLQDRFLKSNDWYALEESIIWRYKIASSPISRESNEFHQVARDLSVSLLDRYRLYQVHADLQNAISWAREAVSNLSATHDEYSNAVYQLGACLQKEWERNENLSILKEEIQWYNESLEGLESGDPRVNERRNLLGAALCQKADHDDTEPVRDIEAAAKHLFAVKTNSQPGSNEHLRSLNNLSNLYESAVNVECTLTPHAVLGTVETAELALSYRPESELALYNLCKGLTLQYEETSSRSALDRSVELGRRLCQISPSPRNLGVLAIALIHQFHATASIDLLDEATLLGLQSIREGYPVTIEGSKRLINLGNALSLRSEWKGGLEDARKDICDSIDYLTKAISIVRSRKGAIPQGYQLNLAMALIVRYDLLKTETDLMKAIELLQKCLESCEERECHLLSPIHSNLCSAFMKKFMLRRQGRDMLQGSVNSRNDVNAAIWHGKESLRLASDDDPKLHVRYNNLAVSLQLKVSTGLVEENGPEELCKAVEIFSKASDMVGSSSAAYPGYLNNLAQARIILAKQFGDPEDTEVQKAIDELSQALTLVQGKVHLRGGILLNLAQAWRIKYEQECEQSEDILRTAIRFSQEALETKSTSLPIRIIGGYHAGIWLLQVSQTSEDRERAAKTLREAAGLLPLLSPRDIDLHDRVRNLAEFNAMDITADAVAAIMDIENNTETRCKEALELFEAGRGVIVGTLLDCRADLKSLATAHPSLAKEYKELQEAYSQTERLAILGSKAVEVEGSGQATADLDPYHLRLSRIEESIQRVLAKIRSKTVFEDFPKTASAVEMFQSQPLDGYIVALNTSQIRSDAFIMHMGRVTSLYLPKLKHSELRKKDKLIREALEKQTGEKARREVVGLLCWLWEACGKTISDNILRNHEAGGSKSRVWWIAGGVLGRLPLHACGNYKKKSPMNYEYLEGMQDSVVSSYIPTFKSLQLARERADELDEVVVGTTKTLIVGVSKTGSDGEVELRSVEKEIEEIHSLLKYDGTSRLDVPLW</sequence>
<reference evidence="1 2" key="1">
    <citation type="submission" date="2017-06" db="EMBL/GenBank/DDBJ databases">
        <title>Genome of Fusarium nygamai isolate CS10214.</title>
        <authorList>
            <person name="Gardiner D.M."/>
            <person name="Obanor F."/>
            <person name="Kazan K."/>
        </authorList>
    </citation>
    <scope>NUCLEOTIDE SEQUENCE [LARGE SCALE GENOMIC DNA]</scope>
    <source>
        <strain evidence="1 2">CS10214</strain>
    </source>
</reference>